<name>A0A9X0WE14_9GAMM</name>
<protein>
    <submittedName>
        <fullName evidence="2">Uncharacterized protein</fullName>
    </submittedName>
</protein>
<organism evidence="2 3">
    <name type="scientific">Lamprobacter modestohalophilus</name>
    <dbReference type="NCBI Taxonomy" id="1064514"/>
    <lineage>
        <taxon>Bacteria</taxon>
        <taxon>Pseudomonadati</taxon>
        <taxon>Pseudomonadota</taxon>
        <taxon>Gammaproteobacteria</taxon>
        <taxon>Chromatiales</taxon>
        <taxon>Chromatiaceae</taxon>
        <taxon>Lamprobacter</taxon>
    </lineage>
</organism>
<sequence length="128" mass="14395">MNGARSAQQEPAIRPRWRSLARAGIGAWLIMSGMALLAPEPVHAWSTGGYRGSSIYGFSHHRSSHSNHRSRSPRSYRHHSGSRSCSRVSKTVRIDGRLREVTGSRCYDRHGNPYIKRGSRRLGGYYSD</sequence>
<keyword evidence="3" id="KW-1185">Reference proteome</keyword>
<comment type="caution">
    <text evidence="2">The sequence shown here is derived from an EMBL/GenBank/DDBJ whole genome shotgun (WGS) entry which is preliminary data.</text>
</comment>
<dbReference type="Proteomes" id="UP001138768">
    <property type="component" value="Unassembled WGS sequence"/>
</dbReference>
<feature type="compositionally biased region" description="Basic residues" evidence="1">
    <location>
        <begin position="59"/>
        <end position="81"/>
    </location>
</feature>
<feature type="region of interest" description="Disordered" evidence="1">
    <location>
        <begin position="56"/>
        <end position="91"/>
    </location>
</feature>
<dbReference type="AlphaFoldDB" id="A0A9X0WE14"/>
<gene>
    <name evidence="2" type="ORF">CKO42_25575</name>
</gene>
<dbReference type="EMBL" id="NRRY01000103">
    <property type="protein sequence ID" value="MBK1621697.1"/>
    <property type="molecule type" value="Genomic_DNA"/>
</dbReference>
<proteinExistence type="predicted"/>
<reference evidence="2 3" key="1">
    <citation type="journal article" date="2020" name="Microorganisms">
        <title>Osmotic Adaptation and Compatible Solute Biosynthesis of Phototrophic Bacteria as Revealed from Genome Analyses.</title>
        <authorList>
            <person name="Imhoff J.F."/>
            <person name="Rahn T."/>
            <person name="Kunzel S."/>
            <person name="Keller A."/>
            <person name="Neulinger S.C."/>
        </authorList>
    </citation>
    <scope>NUCLEOTIDE SEQUENCE [LARGE SCALE GENOMIC DNA]</scope>
    <source>
        <strain evidence="2 3">DSM 25653</strain>
    </source>
</reference>
<accession>A0A9X0WE14</accession>
<evidence type="ECO:0000313" key="2">
    <source>
        <dbReference type="EMBL" id="MBK1621697.1"/>
    </source>
</evidence>
<evidence type="ECO:0000313" key="3">
    <source>
        <dbReference type="Proteomes" id="UP001138768"/>
    </source>
</evidence>
<evidence type="ECO:0000256" key="1">
    <source>
        <dbReference type="SAM" id="MobiDB-lite"/>
    </source>
</evidence>